<keyword evidence="11" id="KW-1185">Reference proteome</keyword>
<keyword evidence="3 7" id="KW-0498">Mitosis</keyword>
<dbReference type="GO" id="GO:0016197">
    <property type="term" value="P:endosomal transport"/>
    <property type="evidence" value="ECO:0007669"/>
    <property type="project" value="InterPro"/>
</dbReference>
<feature type="compositionally biased region" description="Basic and acidic residues" evidence="8">
    <location>
        <begin position="177"/>
        <end position="190"/>
    </location>
</feature>
<keyword evidence="6 7" id="KW-0131">Cell cycle</keyword>
<evidence type="ECO:0000313" key="10">
    <source>
        <dbReference type="EMBL" id="KAK7904521.1"/>
    </source>
</evidence>
<dbReference type="GO" id="GO:0005634">
    <property type="term" value="C:nucleus"/>
    <property type="evidence" value="ECO:0007669"/>
    <property type="project" value="TreeGrafter"/>
</dbReference>
<dbReference type="GO" id="GO:0030119">
    <property type="term" value="C:AP-type membrane coat adaptor complex"/>
    <property type="evidence" value="ECO:0007669"/>
    <property type="project" value="InterPro"/>
</dbReference>
<dbReference type="PANTHER" id="PTHR10828">
    <property type="entry name" value="M-PHASE INDUCER PHOSPHATASE DUAL SPECIFICITY PHOSPHATASE CDC25"/>
    <property type="match status" value="1"/>
</dbReference>
<dbReference type="SMART" id="SM00450">
    <property type="entry name" value="RHOD"/>
    <property type="match status" value="1"/>
</dbReference>
<evidence type="ECO:0000256" key="2">
    <source>
        <dbReference type="ARBA" id="ARBA00022618"/>
    </source>
</evidence>
<dbReference type="Proteomes" id="UP001460270">
    <property type="component" value="Unassembled WGS sequence"/>
</dbReference>
<reference evidence="11" key="1">
    <citation type="submission" date="2024-04" db="EMBL/GenBank/DDBJ databases">
        <title>Salinicola lusitanus LLJ914,a marine bacterium isolated from the Okinawa Trough.</title>
        <authorList>
            <person name="Li J."/>
        </authorList>
    </citation>
    <scope>NUCLEOTIDE SEQUENCE [LARGE SCALE GENOMIC DNA]</scope>
</reference>
<sequence length="796" mass="88781">MQSFNLYGSPNSVNNALKCRPEGIPGLSPLTLPDCSAKNGHCRTLFNPGPTTVLSPVTNLALDMNNLAGLGSQSDTPKRKKHPPLEKIPSFASDTSSDAGLGMDPPSPVDVTEIEDSFERAIKQSRKIVNDRMPIRRNNSLPVQLLSYSPCAKSQEPDSHRYGIFGQQPPQKSSHHSNKENVPEGFEFKKPTRPVSRCRVRSFNDGKGKDTLSRRPNSAPALMFTSPPRVEQPDFDSSPMFLRRSSLTCSDEEDDGFLDIEDHNMENDSGMPMGMASLLTAPLVGENNSEDSPIIRCRPRSLFRSPSMPSPVSRPSVKRPDCPGDENTPTRVKRRRSLAGTQVTTMEQDPESPRQICPLQRSKSFCQTDIERLLDGEESSADLIGDFTKPFVLPTVGGKHQDLKYITPELMVAALNGHFNHLVERLIVIDCRYPYEFEGGHIKGALNLHQEDQVEDFLMRRPIIPSSEERRVVIVFHCEFSSERGPRMCRFVRERDRALNEYPNLHYPELYILKGGYKDFFPVFQAQCEPQSYRPMHHEDFKEDLRKFRMKSRTWAGERSKRDMYSRLKKLLSGSGLSAALSLGILLFVGVEKGGAPGACPDWRRVEPAVAVAEHKHGAVFPDPHGVRAECAGPRGQQGALLPGVWSRRAEQNQKQSLSAEERRLLLKERVSVVARQVRSAVSLSRDASGRQLVEVVPGEETLALQEADSGVVRLRAGQPFSGEMSALWLGVLNIGFTLVCEPHDNLLLAEGTLRPWPDSVSSTCTCWGRAVRSFSRVTVWTLCSVACFLMDSFSF</sequence>
<evidence type="ECO:0000259" key="9">
    <source>
        <dbReference type="PROSITE" id="PS50206"/>
    </source>
</evidence>
<accession>A0AAW0NUD9</accession>
<dbReference type="Gene3D" id="3.40.250.10">
    <property type="entry name" value="Rhodanese-like domain"/>
    <property type="match status" value="1"/>
</dbReference>
<evidence type="ECO:0000256" key="7">
    <source>
        <dbReference type="RuleBase" id="RU368028"/>
    </source>
</evidence>
<comment type="catalytic activity">
    <reaction evidence="7">
        <text>O-phospho-L-tyrosyl-[protein] + H2O = L-tyrosyl-[protein] + phosphate</text>
        <dbReference type="Rhea" id="RHEA:10684"/>
        <dbReference type="Rhea" id="RHEA-COMP:10136"/>
        <dbReference type="Rhea" id="RHEA-COMP:20101"/>
        <dbReference type="ChEBI" id="CHEBI:15377"/>
        <dbReference type="ChEBI" id="CHEBI:43474"/>
        <dbReference type="ChEBI" id="CHEBI:46858"/>
        <dbReference type="ChEBI" id="CHEBI:61978"/>
        <dbReference type="EC" id="3.1.3.48"/>
    </reaction>
</comment>
<dbReference type="InterPro" id="IPR029392">
    <property type="entry name" value="AP-5_subunit_s1"/>
</dbReference>
<evidence type="ECO:0000313" key="11">
    <source>
        <dbReference type="Proteomes" id="UP001460270"/>
    </source>
</evidence>
<feature type="region of interest" description="Disordered" evidence="8">
    <location>
        <begin position="68"/>
        <end position="105"/>
    </location>
</feature>
<dbReference type="InterPro" id="IPR000751">
    <property type="entry name" value="MPI_Phosphatase"/>
</dbReference>
<dbReference type="InterPro" id="IPR036873">
    <property type="entry name" value="Rhodanese-like_dom_sf"/>
</dbReference>
<dbReference type="AlphaFoldDB" id="A0AAW0NUD9"/>
<dbReference type="GO" id="GO:0110032">
    <property type="term" value="P:positive regulation of G2/MI transition of meiotic cell cycle"/>
    <property type="evidence" value="ECO:0007669"/>
    <property type="project" value="TreeGrafter"/>
</dbReference>
<keyword evidence="2 7" id="KW-0132">Cell division</keyword>
<evidence type="ECO:0000256" key="4">
    <source>
        <dbReference type="ARBA" id="ARBA00022801"/>
    </source>
</evidence>
<keyword evidence="5 7" id="KW-0904">Protein phosphatase</keyword>
<dbReference type="InterPro" id="IPR001763">
    <property type="entry name" value="Rhodanese-like_dom"/>
</dbReference>
<dbReference type="Pfam" id="PF06617">
    <property type="entry name" value="M-inducer_phosp"/>
    <property type="match status" value="1"/>
</dbReference>
<feature type="region of interest" description="Disordered" evidence="8">
    <location>
        <begin position="301"/>
        <end position="355"/>
    </location>
</feature>
<comment type="caution">
    <text evidence="10">The sequence shown here is derived from an EMBL/GenBank/DDBJ whole genome shotgun (WGS) entry which is preliminary data.</text>
</comment>
<protein>
    <recommendedName>
        <fullName evidence="7">M-phase inducer phosphatase</fullName>
        <ecNumber evidence="7">3.1.3.48</ecNumber>
    </recommendedName>
</protein>
<dbReference type="FunFam" id="3.40.250.10:FF:000004">
    <property type="entry name" value="M-phase inducer phosphatase 1 isoform X1"/>
    <property type="match status" value="1"/>
</dbReference>
<dbReference type="SUPFAM" id="SSF52821">
    <property type="entry name" value="Rhodanese/Cell cycle control phosphatase"/>
    <property type="match status" value="1"/>
</dbReference>
<dbReference type="PANTHER" id="PTHR10828:SF76">
    <property type="entry name" value="M-PHASE INDUCER PHOSPHATASE"/>
    <property type="match status" value="1"/>
</dbReference>
<keyword evidence="4 7" id="KW-0378">Hydrolase</keyword>
<dbReference type="GO" id="GO:0004725">
    <property type="term" value="F:protein tyrosine phosphatase activity"/>
    <property type="evidence" value="ECO:0007669"/>
    <property type="project" value="UniProtKB-UniRule"/>
</dbReference>
<dbReference type="GO" id="GO:0051301">
    <property type="term" value="P:cell division"/>
    <property type="evidence" value="ECO:0007669"/>
    <property type="project" value="UniProtKB-UniRule"/>
</dbReference>
<evidence type="ECO:0000256" key="1">
    <source>
        <dbReference type="ARBA" id="ARBA00011065"/>
    </source>
</evidence>
<dbReference type="CDD" id="cd01530">
    <property type="entry name" value="Cdc25"/>
    <property type="match status" value="1"/>
</dbReference>
<evidence type="ECO:0000256" key="3">
    <source>
        <dbReference type="ARBA" id="ARBA00022776"/>
    </source>
</evidence>
<dbReference type="EC" id="3.1.3.48" evidence="7"/>
<comment type="similarity">
    <text evidence="1 7">Belongs to the MPI phosphatase family.</text>
</comment>
<feature type="domain" description="Rhodanese" evidence="9">
    <location>
        <begin position="422"/>
        <end position="529"/>
    </location>
</feature>
<feature type="region of interest" description="Disordered" evidence="8">
    <location>
        <begin position="151"/>
        <end position="236"/>
    </location>
</feature>
<dbReference type="Pfam" id="PF00581">
    <property type="entry name" value="Rhodanese"/>
    <property type="match status" value="1"/>
</dbReference>
<gene>
    <name evidence="10" type="ORF">WMY93_017128</name>
</gene>
<feature type="compositionally biased region" description="Basic and acidic residues" evidence="8">
    <location>
        <begin position="202"/>
        <end position="213"/>
    </location>
</feature>
<dbReference type="PRINTS" id="PR00716">
    <property type="entry name" value="MPIPHPHTASE"/>
</dbReference>
<dbReference type="GO" id="GO:0010971">
    <property type="term" value="P:positive regulation of G2/M transition of mitotic cell cycle"/>
    <property type="evidence" value="ECO:0007669"/>
    <property type="project" value="TreeGrafter"/>
</dbReference>
<comment type="function">
    <text evidence="7">Tyrosine protein phosphatase which functions as a dosage-dependent inducer of mitotic progression.</text>
</comment>
<dbReference type="GO" id="GO:0000086">
    <property type="term" value="P:G2/M transition of mitotic cell cycle"/>
    <property type="evidence" value="ECO:0007669"/>
    <property type="project" value="TreeGrafter"/>
</dbReference>
<evidence type="ECO:0000256" key="5">
    <source>
        <dbReference type="ARBA" id="ARBA00022912"/>
    </source>
</evidence>
<dbReference type="GO" id="GO:0000724">
    <property type="term" value="P:double-strand break repair via homologous recombination"/>
    <property type="evidence" value="ECO:0007669"/>
    <property type="project" value="InterPro"/>
</dbReference>
<feature type="compositionally biased region" description="Low complexity" evidence="8">
    <location>
        <begin position="304"/>
        <end position="315"/>
    </location>
</feature>
<dbReference type="EMBL" id="JBBPFD010000012">
    <property type="protein sequence ID" value="KAK7904521.1"/>
    <property type="molecule type" value="Genomic_DNA"/>
</dbReference>
<proteinExistence type="inferred from homology"/>
<organism evidence="10 11">
    <name type="scientific">Mugilogobius chulae</name>
    <name type="common">yellowstripe goby</name>
    <dbReference type="NCBI Taxonomy" id="88201"/>
    <lineage>
        <taxon>Eukaryota</taxon>
        <taxon>Metazoa</taxon>
        <taxon>Chordata</taxon>
        <taxon>Craniata</taxon>
        <taxon>Vertebrata</taxon>
        <taxon>Euteleostomi</taxon>
        <taxon>Actinopterygii</taxon>
        <taxon>Neopterygii</taxon>
        <taxon>Teleostei</taxon>
        <taxon>Neoteleostei</taxon>
        <taxon>Acanthomorphata</taxon>
        <taxon>Gobiaria</taxon>
        <taxon>Gobiiformes</taxon>
        <taxon>Gobioidei</taxon>
        <taxon>Gobiidae</taxon>
        <taxon>Gobionellinae</taxon>
        <taxon>Mugilogobius</taxon>
    </lineage>
</organism>
<dbReference type="Pfam" id="PF15001">
    <property type="entry name" value="AP-5_subunit_s1"/>
    <property type="match status" value="1"/>
</dbReference>
<evidence type="ECO:0000256" key="8">
    <source>
        <dbReference type="SAM" id="MobiDB-lite"/>
    </source>
</evidence>
<dbReference type="PROSITE" id="PS50206">
    <property type="entry name" value="RHODANESE_3"/>
    <property type="match status" value="1"/>
</dbReference>
<name>A0AAW0NUD9_9GOBI</name>
<evidence type="ECO:0000256" key="6">
    <source>
        <dbReference type="ARBA" id="ARBA00023306"/>
    </source>
</evidence>